<protein>
    <recommendedName>
        <fullName evidence="1">Protein kinase domain-containing protein</fullName>
    </recommendedName>
</protein>
<dbReference type="PROSITE" id="PS50011">
    <property type="entry name" value="PROTEIN_KINASE_DOM"/>
    <property type="match status" value="1"/>
</dbReference>
<dbReference type="SUPFAM" id="SSF56112">
    <property type="entry name" value="Protein kinase-like (PK-like)"/>
    <property type="match status" value="1"/>
</dbReference>
<gene>
    <name evidence="2" type="ORF">JKP88DRAFT_330589</name>
</gene>
<evidence type="ECO:0000313" key="2">
    <source>
        <dbReference type="EMBL" id="KAG5178040.1"/>
    </source>
</evidence>
<evidence type="ECO:0000313" key="3">
    <source>
        <dbReference type="Proteomes" id="UP000664859"/>
    </source>
</evidence>
<name>A0A835YQX0_9STRA</name>
<feature type="domain" description="Protein kinase" evidence="1">
    <location>
        <begin position="351"/>
        <end position="634"/>
    </location>
</feature>
<dbReference type="Gene3D" id="1.10.510.10">
    <property type="entry name" value="Transferase(Phosphotransferase) domain 1"/>
    <property type="match status" value="1"/>
</dbReference>
<keyword evidence="3" id="KW-1185">Reference proteome</keyword>
<dbReference type="EMBL" id="JAFCMP010000518">
    <property type="protein sequence ID" value="KAG5178040.1"/>
    <property type="molecule type" value="Genomic_DNA"/>
</dbReference>
<comment type="caution">
    <text evidence="2">The sequence shown here is derived from an EMBL/GenBank/DDBJ whole genome shotgun (WGS) entry which is preliminary data.</text>
</comment>
<evidence type="ECO:0000259" key="1">
    <source>
        <dbReference type="PROSITE" id="PS50011"/>
    </source>
</evidence>
<accession>A0A835YQX0</accession>
<dbReference type="OrthoDB" id="1668230at2759"/>
<dbReference type="Proteomes" id="UP000664859">
    <property type="component" value="Unassembled WGS sequence"/>
</dbReference>
<dbReference type="InterPro" id="IPR000719">
    <property type="entry name" value="Prot_kinase_dom"/>
</dbReference>
<proteinExistence type="predicted"/>
<organism evidence="2 3">
    <name type="scientific">Tribonema minus</name>
    <dbReference type="NCBI Taxonomy" id="303371"/>
    <lineage>
        <taxon>Eukaryota</taxon>
        <taxon>Sar</taxon>
        <taxon>Stramenopiles</taxon>
        <taxon>Ochrophyta</taxon>
        <taxon>PX clade</taxon>
        <taxon>Xanthophyceae</taxon>
        <taxon>Tribonematales</taxon>
        <taxon>Tribonemataceae</taxon>
        <taxon>Tribonema</taxon>
    </lineage>
</organism>
<dbReference type="AlphaFoldDB" id="A0A835YQX0"/>
<dbReference type="InterPro" id="IPR011009">
    <property type="entry name" value="Kinase-like_dom_sf"/>
</dbReference>
<reference evidence="2" key="1">
    <citation type="submission" date="2021-02" db="EMBL/GenBank/DDBJ databases">
        <title>First Annotated Genome of the Yellow-green Alga Tribonema minus.</title>
        <authorList>
            <person name="Mahan K.M."/>
        </authorList>
    </citation>
    <scope>NUCLEOTIDE SEQUENCE</scope>
    <source>
        <strain evidence="2">UTEX B ZZ1240</strain>
    </source>
</reference>
<dbReference type="GO" id="GO:0005524">
    <property type="term" value="F:ATP binding"/>
    <property type="evidence" value="ECO:0007669"/>
    <property type="project" value="InterPro"/>
</dbReference>
<sequence length="688" mass="74116">MVALLCKSVISGAASAELSVMFLFAAAVMDHESKRRKVDELLDAASTRLDPEDSELLSSATVRNALAARDLYRFKAIQRLTFEQVVNAGFTEGVAGALKTAFPDAGAAQAGAGAGSGAGGAAAGGYTTYTRIYQAEQESLRTSTFSAMLPHGSGANNLTPPRRLRVTVKPSGTENEALLPHLKAILQGAASQLGYRGQWAPGDGSVEKLTLTPTTGLPGVVVLDTHCSRFLSGLSPDMTLLPDGKDLHPFSVKSIIELAQVLDDAHRGKIIHYLRLLMEANPSRSHVFGLLIDTVTMELFAATREAGSLTMSHGTPEVLQQGWRHLLWFLAMDDSKAGCHVPMEVVGQGRFCPTGFLGSSKLARVFSGDWQPAVDAEVVKEQVCKVYTAAVPGDEELCTHAVAREVAALKAIAAAGSRNAGITLFPEWVTSAEPQGPIIMHPIGKPAAKLSARMLQQLVHGLWFLHATVQYVHADVEPKHILLLGNSDALLIDFSVSRPVGRTIPGIIYGGTVLFAANDVLAHMASGSNESLATQPHHDLVALVKTAAVLGDEMMENAVLDAQCRIQETRSPQQKAEIAEAFWRDNLTLGPWQLLVDDAHIAQTQAEYEALSDHLIESPALKSSGRHCARHQRRTSRRAVLFNIYRCKGCNQLQQQQQQHNPHKNDQGGGGSYTAYRCLSVLIFSHHT</sequence>
<dbReference type="GO" id="GO:0004672">
    <property type="term" value="F:protein kinase activity"/>
    <property type="evidence" value="ECO:0007669"/>
    <property type="project" value="InterPro"/>
</dbReference>